<dbReference type="UniPathway" id="UPA00094"/>
<organism evidence="9 10">
    <name type="scientific">Alpinimonas psychrophila</name>
    <dbReference type="NCBI Taxonomy" id="748908"/>
    <lineage>
        <taxon>Bacteria</taxon>
        <taxon>Bacillati</taxon>
        <taxon>Actinomycetota</taxon>
        <taxon>Actinomycetes</taxon>
        <taxon>Micrococcales</taxon>
        <taxon>Microbacteriaceae</taxon>
        <taxon>Alpinimonas</taxon>
    </lineage>
</organism>
<comment type="caution">
    <text evidence="9">The sequence shown here is derived from an EMBL/GenBank/DDBJ whole genome shotgun (WGS) entry which is preliminary data.</text>
</comment>
<sequence length="172" mass="17252">MSADTNPSWQDLLDLVTQLNDSNYESASVQFGNVSVRLSNVAGFQDGGAAVSAPVAALAALAAPVAAAPVGIAVTPLAAAPVAAPAAVVPVGDRIDAPMIGVFYRRPSPGAPAFIEPGDHVEADTTIGIIEIMKLMNPITAGKAGVITVFLAEDAAAVEFGQGLAMITVDAS</sequence>
<keyword evidence="5 7" id="KW-0275">Fatty acid biosynthesis</keyword>
<dbReference type="InterPro" id="IPR001882">
    <property type="entry name" value="Biotin_BS"/>
</dbReference>
<dbReference type="InterPro" id="IPR001249">
    <property type="entry name" value="AcCoA_biotinCC"/>
</dbReference>
<dbReference type="InterPro" id="IPR000089">
    <property type="entry name" value="Biotin_lipoyl"/>
</dbReference>
<accession>A0A7W3PNW2</accession>
<evidence type="ECO:0000259" key="8">
    <source>
        <dbReference type="Pfam" id="PF00364"/>
    </source>
</evidence>
<evidence type="ECO:0000256" key="3">
    <source>
        <dbReference type="ARBA" id="ARBA00022832"/>
    </source>
</evidence>
<dbReference type="RefSeq" id="WP_182484200.1">
    <property type="nucleotide sequence ID" value="NZ_JACGWU010000001.1"/>
</dbReference>
<dbReference type="AlphaFoldDB" id="A0A7W3PNW2"/>
<gene>
    <name evidence="9" type="ORF">FB555_000911</name>
</gene>
<keyword evidence="4 7" id="KW-0443">Lipid metabolism</keyword>
<dbReference type="PROSITE" id="PS00188">
    <property type="entry name" value="BIOTIN"/>
    <property type="match status" value="1"/>
</dbReference>
<dbReference type="SUPFAM" id="SSF51230">
    <property type="entry name" value="Single hybrid motif"/>
    <property type="match status" value="1"/>
</dbReference>
<evidence type="ECO:0000256" key="4">
    <source>
        <dbReference type="ARBA" id="ARBA00023098"/>
    </source>
</evidence>
<proteinExistence type="predicted"/>
<comment type="pathway">
    <text evidence="1 7">Lipid metabolism; fatty acid biosynthesis.</text>
</comment>
<evidence type="ECO:0000256" key="1">
    <source>
        <dbReference type="ARBA" id="ARBA00005194"/>
    </source>
</evidence>
<evidence type="ECO:0000313" key="9">
    <source>
        <dbReference type="EMBL" id="MBA8828840.1"/>
    </source>
</evidence>
<dbReference type="GO" id="GO:0006633">
    <property type="term" value="P:fatty acid biosynthetic process"/>
    <property type="evidence" value="ECO:0007669"/>
    <property type="project" value="UniProtKB-UniPathway"/>
</dbReference>
<evidence type="ECO:0000256" key="7">
    <source>
        <dbReference type="RuleBase" id="RU364072"/>
    </source>
</evidence>
<evidence type="ECO:0000256" key="5">
    <source>
        <dbReference type="ARBA" id="ARBA00023160"/>
    </source>
</evidence>
<name>A0A7W3PNW2_9MICO</name>
<dbReference type="Pfam" id="PF00364">
    <property type="entry name" value="Biotin_lipoyl"/>
    <property type="match status" value="1"/>
</dbReference>
<dbReference type="InterPro" id="IPR011053">
    <property type="entry name" value="Single_hybrid_motif"/>
</dbReference>
<dbReference type="GO" id="GO:0009317">
    <property type="term" value="C:acetyl-CoA carboxylase complex"/>
    <property type="evidence" value="ECO:0007669"/>
    <property type="project" value="InterPro"/>
</dbReference>
<protein>
    <recommendedName>
        <fullName evidence="7">Biotin carboxyl carrier protein of acetyl-CoA carboxylase</fullName>
    </recommendedName>
</protein>
<dbReference type="GO" id="GO:0003989">
    <property type="term" value="F:acetyl-CoA carboxylase activity"/>
    <property type="evidence" value="ECO:0007669"/>
    <property type="project" value="InterPro"/>
</dbReference>
<comment type="function">
    <text evidence="7">This protein is a component of the acetyl coenzyme A carboxylase complex; first, biotin carboxylase catalyzes the carboxylation of the carrier protein and then the transcarboxylase transfers the carboxyl group to form malonyl-CoA.</text>
</comment>
<dbReference type="PRINTS" id="PR01071">
    <property type="entry name" value="ACOABIOTINCC"/>
</dbReference>
<keyword evidence="2 7" id="KW-0444">Lipid biosynthesis</keyword>
<keyword evidence="6 7" id="KW-0092">Biotin</keyword>
<keyword evidence="3 7" id="KW-0276">Fatty acid metabolism</keyword>
<dbReference type="Gene3D" id="2.40.50.100">
    <property type="match status" value="1"/>
</dbReference>
<dbReference type="EMBL" id="JACGWU010000001">
    <property type="protein sequence ID" value="MBA8828840.1"/>
    <property type="molecule type" value="Genomic_DNA"/>
</dbReference>
<dbReference type="Proteomes" id="UP000524237">
    <property type="component" value="Unassembled WGS sequence"/>
</dbReference>
<evidence type="ECO:0000256" key="6">
    <source>
        <dbReference type="ARBA" id="ARBA00023267"/>
    </source>
</evidence>
<evidence type="ECO:0000256" key="2">
    <source>
        <dbReference type="ARBA" id="ARBA00022516"/>
    </source>
</evidence>
<reference evidence="9 10" key="1">
    <citation type="submission" date="2020-07" db="EMBL/GenBank/DDBJ databases">
        <title>Sequencing the genomes of 1000 actinobacteria strains.</title>
        <authorList>
            <person name="Klenk H.-P."/>
        </authorList>
    </citation>
    <scope>NUCLEOTIDE SEQUENCE [LARGE SCALE GENOMIC DNA]</scope>
    <source>
        <strain evidence="9 10">DSM 23737</strain>
    </source>
</reference>
<dbReference type="CDD" id="cd06850">
    <property type="entry name" value="biotinyl_domain"/>
    <property type="match status" value="1"/>
</dbReference>
<evidence type="ECO:0000313" key="10">
    <source>
        <dbReference type="Proteomes" id="UP000524237"/>
    </source>
</evidence>
<keyword evidence="10" id="KW-1185">Reference proteome</keyword>
<feature type="domain" description="Lipoyl-binding" evidence="8">
    <location>
        <begin position="95"/>
        <end position="167"/>
    </location>
</feature>